<name>A0A9X9MIF3_BLUGR</name>
<accession>A0A9X9MIF3</accession>
<proteinExistence type="predicted"/>
<dbReference type="Proteomes" id="UP000324639">
    <property type="component" value="Chromosome Bgt_-06"/>
</dbReference>
<protein>
    <submittedName>
        <fullName evidence="1">Bgt-50113</fullName>
    </submittedName>
</protein>
<dbReference type="EMBL" id="LR026989">
    <property type="protein sequence ID" value="VDB88383.1"/>
    <property type="molecule type" value="Genomic_DNA"/>
</dbReference>
<keyword evidence="2" id="KW-1185">Reference proteome</keyword>
<evidence type="ECO:0000313" key="1">
    <source>
        <dbReference type="EMBL" id="VDB88383.1"/>
    </source>
</evidence>
<organism evidence="1 2">
    <name type="scientific">Blumeria graminis f. sp. tritici</name>
    <dbReference type="NCBI Taxonomy" id="62690"/>
    <lineage>
        <taxon>Eukaryota</taxon>
        <taxon>Fungi</taxon>
        <taxon>Dikarya</taxon>
        <taxon>Ascomycota</taxon>
        <taxon>Pezizomycotina</taxon>
        <taxon>Leotiomycetes</taxon>
        <taxon>Erysiphales</taxon>
        <taxon>Erysiphaceae</taxon>
        <taxon>Blumeria</taxon>
    </lineage>
</organism>
<evidence type="ECO:0000313" key="2">
    <source>
        <dbReference type="Proteomes" id="UP000324639"/>
    </source>
</evidence>
<sequence>MDQLSELIEYTSLKPLDSLLDKFRVEFDPENKPMAGKCISQCSKLLADFQAINDLILDLRVYTRNLQNVAAVVDLQNKLIYLLHNIVLQRVCVSDFGDVIESINSHASDRVIWSDVMEVVDRCYEYDLMDRQGYLGNGFR</sequence>
<gene>
    <name evidence="1" type="ORF">BGT96224V316_LOCUS4554</name>
</gene>
<dbReference type="AlphaFoldDB" id="A0A9X9MIF3"/>
<reference evidence="1 2" key="1">
    <citation type="submission" date="2018-08" db="EMBL/GenBank/DDBJ databases">
        <authorList>
            <person name="Muller C M."/>
        </authorList>
    </citation>
    <scope>NUCLEOTIDE SEQUENCE [LARGE SCALE GENOMIC DNA]</scope>
</reference>